<dbReference type="InterPro" id="IPR004589">
    <property type="entry name" value="DNA_helicase_ATP-dep_RecQ"/>
</dbReference>
<keyword evidence="5" id="KW-0067">ATP-binding</keyword>
<proteinExistence type="inferred from homology"/>
<evidence type="ECO:0000256" key="7">
    <source>
        <dbReference type="ARBA" id="ARBA00034617"/>
    </source>
</evidence>
<dbReference type="InterPro" id="IPR041426">
    <property type="entry name" value="Mos1_HTH"/>
</dbReference>
<dbReference type="PROSITE" id="PS51194">
    <property type="entry name" value="HELICASE_CTER"/>
    <property type="match status" value="1"/>
</dbReference>
<reference evidence="11 12" key="1">
    <citation type="journal article" date="2022" name="Allergy">
        <title>Genome assembly and annotation of Periplaneta americana reveal a comprehensive cockroach allergen profile.</title>
        <authorList>
            <person name="Wang L."/>
            <person name="Xiong Q."/>
            <person name="Saelim N."/>
            <person name="Wang L."/>
            <person name="Nong W."/>
            <person name="Wan A.T."/>
            <person name="Shi M."/>
            <person name="Liu X."/>
            <person name="Cao Q."/>
            <person name="Hui J.H.L."/>
            <person name="Sookrung N."/>
            <person name="Leung T.F."/>
            <person name="Tungtrongchitr A."/>
            <person name="Tsui S.K.W."/>
        </authorList>
    </citation>
    <scope>NUCLEOTIDE SEQUENCE [LARGE SCALE GENOMIC DNA]</scope>
    <source>
        <strain evidence="11">PWHHKU_190912</strain>
    </source>
</reference>
<evidence type="ECO:0000259" key="9">
    <source>
        <dbReference type="PROSITE" id="PS51192"/>
    </source>
</evidence>
<feature type="domain" description="Helicase C-terminal" evidence="10">
    <location>
        <begin position="235"/>
        <end position="399"/>
    </location>
</feature>
<keyword evidence="12" id="KW-1185">Reference proteome</keyword>
<comment type="caution">
    <text evidence="11">The sequence shown here is derived from an EMBL/GenBank/DDBJ whole genome shotgun (WGS) entry which is preliminary data.</text>
</comment>
<evidence type="ECO:0000259" key="10">
    <source>
        <dbReference type="PROSITE" id="PS51194"/>
    </source>
</evidence>
<dbReference type="EC" id="5.6.2.4" evidence="8"/>
<keyword evidence="6" id="KW-0238">DNA-binding</keyword>
<dbReference type="PANTHER" id="PTHR13710:SF152">
    <property type="entry name" value="ATP-DEPENDENT DNA HELICASE Q5"/>
    <property type="match status" value="1"/>
</dbReference>
<dbReference type="Gene3D" id="3.40.50.300">
    <property type="entry name" value="P-loop containing nucleotide triphosphate hydrolases"/>
    <property type="match status" value="2"/>
</dbReference>
<dbReference type="CDD" id="cd18794">
    <property type="entry name" value="SF2_C_RecQ"/>
    <property type="match status" value="1"/>
</dbReference>
<keyword evidence="2" id="KW-0547">Nucleotide-binding</keyword>
<organism evidence="11 12">
    <name type="scientific">Periplaneta americana</name>
    <name type="common">American cockroach</name>
    <name type="synonym">Blatta americana</name>
    <dbReference type="NCBI Taxonomy" id="6978"/>
    <lineage>
        <taxon>Eukaryota</taxon>
        <taxon>Metazoa</taxon>
        <taxon>Ecdysozoa</taxon>
        <taxon>Arthropoda</taxon>
        <taxon>Hexapoda</taxon>
        <taxon>Insecta</taxon>
        <taxon>Pterygota</taxon>
        <taxon>Neoptera</taxon>
        <taxon>Polyneoptera</taxon>
        <taxon>Dictyoptera</taxon>
        <taxon>Blattodea</taxon>
        <taxon>Blattoidea</taxon>
        <taxon>Blattidae</taxon>
        <taxon>Blattinae</taxon>
        <taxon>Periplaneta</taxon>
    </lineage>
</organism>
<name>A0ABQ8SEM0_PERAM</name>
<dbReference type="SUPFAM" id="SSF52540">
    <property type="entry name" value="P-loop containing nucleoside triphosphate hydrolases"/>
    <property type="match status" value="1"/>
</dbReference>
<comment type="catalytic activity">
    <reaction evidence="7">
        <text>Couples ATP hydrolysis with the unwinding of duplex DNA by translocating in the 3'-5' direction.</text>
        <dbReference type="EC" id="5.6.2.4"/>
    </reaction>
</comment>
<dbReference type="Pfam" id="PF17906">
    <property type="entry name" value="HTH_48"/>
    <property type="match status" value="1"/>
</dbReference>
<accession>A0ABQ8SEM0</accession>
<dbReference type="Proteomes" id="UP001148838">
    <property type="component" value="Unassembled WGS sequence"/>
</dbReference>
<gene>
    <name evidence="11" type="ORF">ANN_20696</name>
</gene>
<evidence type="ECO:0000256" key="2">
    <source>
        <dbReference type="ARBA" id="ARBA00022741"/>
    </source>
</evidence>
<evidence type="ECO:0000256" key="6">
    <source>
        <dbReference type="ARBA" id="ARBA00023125"/>
    </source>
</evidence>
<dbReference type="PANTHER" id="PTHR13710">
    <property type="entry name" value="DNA HELICASE RECQ FAMILY MEMBER"/>
    <property type="match status" value="1"/>
</dbReference>
<evidence type="ECO:0000256" key="3">
    <source>
        <dbReference type="ARBA" id="ARBA00022801"/>
    </source>
</evidence>
<dbReference type="Pfam" id="PF01359">
    <property type="entry name" value="Transposase_1"/>
    <property type="match status" value="1"/>
</dbReference>
<evidence type="ECO:0000256" key="4">
    <source>
        <dbReference type="ARBA" id="ARBA00022806"/>
    </source>
</evidence>
<dbReference type="PROSITE" id="PS00690">
    <property type="entry name" value="DEAH_ATP_HELICASE"/>
    <property type="match status" value="1"/>
</dbReference>
<evidence type="ECO:0000256" key="8">
    <source>
        <dbReference type="ARBA" id="ARBA00034808"/>
    </source>
</evidence>
<dbReference type="InterPro" id="IPR001650">
    <property type="entry name" value="Helicase_C-like"/>
</dbReference>
<dbReference type="InterPro" id="IPR014001">
    <property type="entry name" value="Helicase_ATP-bd"/>
</dbReference>
<dbReference type="InterPro" id="IPR002464">
    <property type="entry name" value="DNA/RNA_helicase_DEAH_CS"/>
</dbReference>
<dbReference type="SMART" id="SM00487">
    <property type="entry name" value="DEXDc"/>
    <property type="match status" value="1"/>
</dbReference>
<dbReference type="InterPro" id="IPR036397">
    <property type="entry name" value="RNaseH_sf"/>
</dbReference>
<dbReference type="InterPro" id="IPR027417">
    <property type="entry name" value="P-loop_NTPase"/>
</dbReference>
<comment type="similarity">
    <text evidence="1">Belongs to the helicase family. RecQ subfamily.</text>
</comment>
<dbReference type="EMBL" id="JAJSOF020000029">
    <property type="protein sequence ID" value="KAJ4432082.1"/>
    <property type="molecule type" value="Genomic_DNA"/>
</dbReference>
<feature type="domain" description="Helicase ATP-binding" evidence="9">
    <location>
        <begin position="32"/>
        <end position="207"/>
    </location>
</feature>
<dbReference type="InterPro" id="IPR011545">
    <property type="entry name" value="DEAD/DEAH_box_helicase_dom"/>
</dbReference>
<dbReference type="InterPro" id="IPR001888">
    <property type="entry name" value="Transposase_1"/>
</dbReference>
<evidence type="ECO:0000313" key="12">
    <source>
        <dbReference type="Proteomes" id="UP001148838"/>
    </source>
</evidence>
<keyword evidence="4" id="KW-0347">Helicase</keyword>
<dbReference type="SMART" id="SM00490">
    <property type="entry name" value="HELICc"/>
    <property type="match status" value="1"/>
</dbReference>
<dbReference type="PROSITE" id="PS51192">
    <property type="entry name" value="HELICASE_ATP_BIND_1"/>
    <property type="match status" value="1"/>
</dbReference>
<keyword evidence="3" id="KW-0378">Hydrolase</keyword>
<protein>
    <recommendedName>
        <fullName evidence="8">DNA 3'-5' helicase</fullName>
        <ecNumber evidence="8">5.6.2.4</ecNumber>
    </recommendedName>
</protein>
<evidence type="ECO:0000256" key="1">
    <source>
        <dbReference type="ARBA" id="ARBA00005446"/>
    </source>
</evidence>
<dbReference type="Gene3D" id="3.30.420.10">
    <property type="entry name" value="Ribonuclease H-like superfamily/Ribonuclease H"/>
    <property type="match status" value="1"/>
</dbReference>
<evidence type="ECO:0000313" key="11">
    <source>
        <dbReference type="EMBL" id="KAJ4432082.1"/>
    </source>
</evidence>
<sequence length="697" mass="80286">MTTSSRPNLLSELSKLFGYKEFKSDLQRLATEAVLRRNEDVFVSMPTGSGKSLCFQLPAVLQENKVAIVFSPLLALIKDQIDHLQRLRIVANTINSKMGPKERAQVINDLKCKCPTTRLLYVTPEQANTHTFKVLLGDLHNFGKVSYIVVDEAHCVSQWGHDFRPDYLKLGHIRSKYKGIPWVALTATASEEVVEDIIKQLHLKKPVGKYKTSCYRSNLFYDVVFQDIMEKPFDDLKDFIRDILDNEPENDRPSNRGCGIIYCRTREATEEVASFLTRKGVRTVAYHAGLRTSERLLVQEEWMSGKYPVISATVSFGMGVDKGSVRFVAHWCVPQNLAAYYQESGRAGRDGKPSYCRIYYSKRERKTVDFLLRKEISCAKKPNRKQSAVNAYKNFEKMVEYCEDIKSRLVPVAWQQWSEMEALIPSPAACKVRSVIKFFNAQSIAPIEIHRQLCQVYGPNIMNKQMVRRWCRQFSEGRQSVHDEERNGRPSLINDDRVELVRQCIMENRHFTITELSSHFPQISLSLLHEIVTKHLLFKKVCARWVPKNLTPEHKMKRLGAALTFLQWYHDDGDEFLDRIITGDETWISHFTPETKQQSMHWQHSGSPVRTKFKQTLSCTESDMVFWDRKGILLIDFLPRGETVNADRYCETLRKLRCIIQNKRRGMLTALCSSMTCSSTYGSAHSSCFDGIWLGVV</sequence>
<dbReference type="NCBIfam" id="TIGR00614">
    <property type="entry name" value="recQ_fam"/>
    <property type="match status" value="1"/>
</dbReference>
<evidence type="ECO:0000256" key="5">
    <source>
        <dbReference type="ARBA" id="ARBA00022840"/>
    </source>
</evidence>
<dbReference type="Pfam" id="PF00270">
    <property type="entry name" value="DEAD"/>
    <property type="match status" value="1"/>
</dbReference>
<dbReference type="Pfam" id="PF00271">
    <property type="entry name" value="Helicase_C"/>
    <property type="match status" value="1"/>
</dbReference>